<organism evidence="3 4">
    <name type="scientific">Croceibacterium salegens</name>
    <dbReference type="NCBI Taxonomy" id="1737568"/>
    <lineage>
        <taxon>Bacteria</taxon>
        <taxon>Pseudomonadati</taxon>
        <taxon>Pseudomonadota</taxon>
        <taxon>Alphaproteobacteria</taxon>
        <taxon>Sphingomonadales</taxon>
        <taxon>Erythrobacteraceae</taxon>
        <taxon>Croceibacterium</taxon>
    </lineage>
</organism>
<evidence type="ECO:0000313" key="3">
    <source>
        <dbReference type="EMBL" id="MXO58184.1"/>
    </source>
</evidence>
<keyword evidence="4" id="KW-1185">Reference proteome</keyword>
<dbReference type="Proteomes" id="UP000433652">
    <property type="component" value="Unassembled WGS sequence"/>
</dbReference>
<evidence type="ECO:0008006" key="5">
    <source>
        <dbReference type="Google" id="ProtNLM"/>
    </source>
</evidence>
<accession>A0A6I4SQT0</accession>
<gene>
    <name evidence="3" type="ORF">GRI89_01315</name>
</gene>
<sequence>MIGRLPILAVPAVAVLALVACSEQEPPTPAETATATPAPAPTGSPTPAAAGGEGEAALAPPLVPEAEKGEKGARNVLLTWARALENHQFAEAYAQFGPDGPPDGLSPPAYAAQFGRCRKITVAMPTGTMEGAAGSQYYTAPTTLTCELVTGTSEQWKGDVILRRINDIPGATPEQLRWHIESAEVTPSG</sequence>
<keyword evidence="2" id="KW-0732">Signal</keyword>
<feature type="signal peptide" evidence="2">
    <location>
        <begin position="1"/>
        <end position="22"/>
    </location>
</feature>
<evidence type="ECO:0000256" key="2">
    <source>
        <dbReference type="SAM" id="SignalP"/>
    </source>
</evidence>
<dbReference type="AlphaFoldDB" id="A0A6I4SQT0"/>
<proteinExistence type="predicted"/>
<feature type="region of interest" description="Disordered" evidence="1">
    <location>
        <begin position="26"/>
        <end position="55"/>
    </location>
</feature>
<evidence type="ECO:0000313" key="4">
    <source>
        <dbReference type="Proteomes" id="UP000433652"/>
    </source>
</evidence>
<feature type="compositionally biased region" description="Low complexity" evidence="1">
    <location>
        <begin position="45"/>
        <end position="55"/>
    </location>
</feature>
<evidence type="ECO:0000256" key="1">
    <source>
        <dbReference type="SAM" id="MobiDB-lite"/>
    </source>
</evidence>
<dbReference type="RefSeq" id="WP_159791474.1">
    <property type="nucleotide sequence ID" value="NZ_WTYM01000022.1"/>
</dbReference>
<feature type="chain" id="PRO_5026028980" description="Lipoprotein" evidence="2">
    <location>
        <begin position="23"/>
        <end position="189"/>
    </location>
</feature>
<reference evidence="3 4" key="1">
    <citation type="submission" date="2019-12" db="EMBL/GenBank/DDBJ databases">
        <title>Genomic-based taxomic classification of the family Erythrobacteraceae.</title>
        <authorList>
            <person name="Xu L."/>
        </authorList>
    </citation>
    <scope>NUCLEOTIDE SEQUENCE [LARGE SCALE GENOMIC DNA]</scope>
    <source>
        <strain evidence="3 4">MCCC 1K01500</strain>
    </source>
</reference>
<name>A0A6I4SQT0_9SPHN</name>
<dbReference type="PROSITE" id="PS51257">
    <property type="entry name" value="PROKAR_LIPOPROTEIN"/>
    <property type="match status" value="1"/>
</dbReference>
<protein>
    <recommendedName>
        <fullName evidence="5">Lipoprotein</fullName>
    </recommendedName>
</protein>
<dbReference type="EMBL" id="WTYM01000022">
    <property type="protein sequence ID" value="MXO58184.1"/>
    <property type="molecule type" value="Genomic_DNA"/>
</dbReference>
<comment type="caution">
    <text evidence="3">The sequence shown here is derived from an EMBL/GenBank/DDBJ whole genome shotgun (WGS) entry which is preliminary data.</text>
</comment>
<dbReference type="OrthoDB" id="485556at2"/>